<feature type="domain" description="Periplasmic binding protein" evidence="3">
    <location>
        <begin position="41"/>
        <end position="303"/>
    </location>
</feature>
<dbReference type="PANTHER" id="PTHR30036:SF7">
    <property type="entry name" value="ABC TRANSPORTER PERIPLASMIC-BINDING PROTEIN YPHF"/>
    <property type="match status" value="1"/>
</dbReference>
<accession>A0A5C6D3V9</accession>
<dbReference type="GO" id="GO:0030288">
    <property type="term" value="C:outer membrane-bounded periplasmic space"/>
    <property type="evidence" value="ECO:0007669"/>
    <property type="project" value="TreeGrafter"/>
</dbReference>
<dbReference type="GO" id="GO:0030246">
    <property type="term" value="F:carbohydrate binding"/>
    <property type="evidence" value="ECO:0007669"/>
    <property type="project" value="TreeGrafter"/>
</dbReference>
<dbReference type="RefSeq" id="WP_146448765.1">
    <property type="nucleotide sequence ID" value="NZ_SJPS01000001.1"/>
</dbReference>
<evidence type="ECO:0000313" key="5">
    <source>
        <dbReference type="Proteomes" id="UP000318437"/>
    </source>
</evidence>
<comment type="caution">
    <text evidence="4">The sequence shown here is derived from an EMBL/GenBank/DDBJ whole genome shotgun (WGS) entry which is preliminary data.</text>
</comment>
<sequence>MSENRIWLWVLLLAAVGAAFWYRSQILPETDSLPPQTTRVVFVTGGDNDYWQLTAKGAEAAAQEHNAKLKIEMPSLDGGLEEQTQILLGLNADEIDGCAVSPLDAQGQTLLINRLAGKMNVVTYDSDAPLSERQYYIGTSNYLAGKTAHELVREAIPEGGKIAVFLSNMTKNNMLERKSGFEEGEQEQSKNPGQDDSALNWQTVAYLTDDGDRAKSQENIAKAMEDHEDLACMVGMNAYQGPLLLEALEKAGKLGKIKLVVFDELDDTLDGIEAGNIYATVAQDPYKYGYEAVRMLTQLHNGKSRELPIVGGGAINVNCQPIRQADVEDFRKRLRERLQESK</sequence>
<dbReference type="InterPro" id="IPR028082">
    <property type="entry name" value="Peripla_BP_I"/>
</dbReference>
<dbReference type="AlphaFoldDB" id="A0A5C6D3V9"/>
<organism evidence="4 5">
    <name type="scientific">Bythopirellula polymerisocia</name>
    <dbReference type="NCBI Taxonomy" id="2528003"/>
    <lineage>
        <taxon>Bacteria</taxon>
        <taxon>Pseudomonadati</taxon>
        <taxon>Planctomycetota</taxon>
        <taxon>Planctomycetia</taxon>
        <taxon>Pirellulales</taxon>
        <taxon>Lacipirellulaceae</taxon>
        <taxon>Bythopirellula</taxon>
    </lineage>
</organism>
<dbReference type="InterPro" id="IPR025997">
    <property type="entry name" value="SBP_2_dom"/>
</dbReference>
<reference evidence="4 5" key="1">
    <citation type="submission" date="2019-02" db="EMBL/GenBank/DDBJ databases">
        <title>Deep-cultivation of Planctomycetes and their phenomic and genomic characterization uncovers novel biology.</title>
        <authorList>
            <person name="Wiegand S."/>
            <person name="Jogler M."/>
            <person name="Boedeker C."/>
            <person name="Pinto D."/>
            <person name="Vollmers J."/>
            <person name="Rivas-Marin E."/>
            <person name="Kohn T."/>
            <person name="Peeters S.H."/>
            <person name="Heuer A."/>
            <person name="Rast P."/>
            <person name="Oberbeckmann S."/>
            <person name="Bunk B."/>
            <person name="Jeske O."/>
            <person name="Meyerdierks A."/>
            <person name="Storesund J.E."/>
            <person name="Kallscheuer N."/>
            <person name="Luecker S."/>
            <person name="Lage O.M."/>
            <person name="Pohl T."/>
            <person name="Merkel B.J."/>
            <person name="Hornburger P."/>
            <person name="Mueller R.-W."/>
            <person name="Bruemmer F."/>
            <person name="Labrenz M."/>
            <person name="Spormann A.M."/>
            <person name="Op Den Camp H."/>
            <person name="Overmann J."/>
            <person name="Amann R."/>
            <person name="Jetten M.S.M."/>
            <person name="Mascher T."/>
            <person name="Medema M.H."/>
            <person name="Devos D.P."/>
            <person name="Kaster A.-K."/>
            <person name="Ovreas L."/>
            <person name="Rohde M."/>
            <person name="Galperin M.Y."/>
            <person name="Jogler C."/>
        </authorList>
    </citation>
    <scope>NUCLEOTIDE SEQUENCE [LARGE SCALE GENOMIC DNA]</scope>
    <source>
        <strain evidence="4 5">Pla144</strain>
    </source>
</reference>
<dbReference type="InterPro" id="IPR050555">
    <property type="entry name" value="Bact_Solute-Bind_Prot2"/>
</dbReference>
<dbReference type="EMBL" id="SJPS01000001">
    <property type="protein sequence ID" value="TWU30471.1"/>
    <property type="molecule type" value="Genomic_DNA"/>
</dbReference>
<dbReference type="Proteomes" id="UP000318437">
    <property type="component" value="Unassembled WGS sequence"/>
</dbReference>
<proteinExistence type="inferred from homology"/>
<dbReference type="OrthoDB" id="569491at2"/>
<evidence type="ECO:0000313" key="4">
    <source>
        <dbReference type="EMBL" id="TWU30471.1"/>
    </source>
</evidence>
<gene>
    <name evidence="4" type="primary">alsB_1</name>
    <name evidence="4" type="ORF">Pla144_12580</name>
</gene>
<evidence type="ECO:0000259" key="3">
    <source>
        <dbReference type="Pfam" id="PF13407"/>
    </source>
</evidence>
<comment type="similarity">
    <text evidence="2">Belongs to the bacterial solute-binding protein 2 family.</text>
</comment>
<dbReference type="PANTHER" id="PTHR30036">
    <property type="entry name" value="D-XYLOSE-BINDING PERIPLASMIC PROTEIN"/>
    <property type="match status" value="1"/>
</dbReference>
<protein>
    <submittedName>
        <fullName evidence="4">D-allose-binding periplasmic protein</fullName>
    </submittedName>
</protein>
<keyword evidence="5" id="KW-1185">Reference proteome</keyword>
<dbReference type="Gene3D" id="3.40.50.2300">
    <property type="match status" value="2"/>
</dbReference>
<dbReference type="SUPFAM" id="SSF53822">
    <property type="entry name" value="Periplasmic binding protein-like I"/>
    <property type="match status" value="1"/>
</dbReference>
<comment type="subcellular location">
    <subcellularLocation>
        <location evidence="1">Cell envelope</location>
    </subcellularLocation>
</comment>
<dbReference type="Pfam" id="PF13407">
    <property type="entry name" value="Peripla_BP_4"/>
    <property type="match status" value="1"/>
</dbReference>
<evidence type="ECO:0000256" key="1">
    <source>
        <dbReference type="ARBA" id="ARBA00004196"/>
    </source>
</evidence>
<name>A0A5C6D3V9_9BACT</name>
<evidence type="ECO:0000256" key="2">
    <source>
        <dbReference type="ARBA" id="ARBA00007639"/>
    </source>
</evidence>